<sequence>MSKDMDDTIKRAEETLANLDAIANQSVEDAEQKIKKGIVQTIIWIAVTIAIYFIWGTTWFFWLSFAFNVIGVAGLVFAKVMMAKAYKARSEHAAIDDEFSDYLDNDEVEDREYDEKQKVLERLLNSLAEIALENGEIYDTDCREQMSDAVFNAFIFEKKDYVTPKTFGLYDKEGNDAVYTALNTYITTMLPLAKDANDEARLDMFQDDVENEDGETPDEFFGWIDVEDLARSR</sequence>
<feature type="transmembrane region" description="Helical" evidence="1">
    <location>
        <begin position="61"/>
        <end position="82"/>
    </location>
</feature>
<name>A0A6S6TN39_9BACT</name>
<dbReference type="AlphaFoldDB" id="A0A6S6TN39"/>
<evidence type="ECO:0000313" key="2">
    <source>
        <dbReference type="EMBL" id="CAA6816376.1"/>
    </source>
</evidence>
<keyword evidence="1" id="KW-0812">Transmembrane</keyword>
<feature type="transmembrane region" description="Helical" evidence="1">
    <location>
        <begin position="37"/>
        <end position="55"/>
    </location>
</feature>
<proteinExistence type="predicted"/>
<reference evidence="2" key="1">
    <citation type="submission" date="2020-01" db="EMBL/GenBank/DDBJ databases">
        <authorList>
            <person name="Meier V. D."/>
            <person name="Meier V D."/>
        </authorList>
    </citation>
    <scope>NUCLEOTIDE SEQUENCE</scope>
    <source>
        <strain evidence="2">HLG_WM_MAG_06</strain>
    </source>
</reference>
<organism evidence="2">
    <name type="scientific">uncultured Sulfurovum sp</name>
    <dbReference type="NCBI Taxonomy" id="269237"/>
    <lineage>
        <taxon>Bacteria</taxon>
        <taxon>Pseudomonadati</taxon>
        <taxon>Campylobacterota</taxon>
        <taxon>Epsilonproteobacteria</taxon>
        <taxon>Campylobacterales</taxon>
        <taxon>Sulfurovaceae</taxon>
        <taxon>Sulfurovum</taxon>
        <taxon>environmental samples</taxon>
    </lineage>
</organism>
<gene>
    <name evidence="2" type="ORF">HELGO_WM1209</name>
</gene>
<keyword evidence="1" id="KW-0472">Membrane</keyword>
<keyword evidence="1" id="KW-1133">Transmembrane helix</keyword>
<evidence type="ECO:0000256" key="1">
    <source>
        <dbReference type="SAM" id="Phobius"/>
    </source>
</evidence>
<protein>
    <submittedName>
        <fullName evidence="2">Uncharacterized protein</fullName>
    </submittedName>
</protein>
<dbReference type="EMBL" id="CACVAP010000086">
    <property type="protein sequence ID" value="CAA6816376.1"/>
    <property type="molecule type" value="Genomic_DNA"/>
</dbReference>
<accession>A0A6S6TN39</accession>